<proteinExistence type="predicted"/>
<name>A0A9J6CGL7_POLVA</name>
<protein>
    <submittedName>
        <fullName evidence="1">Uncharacterized protein</fullName>
    </submittedName>
</protein>
<accession>A0A9J6CGL7</accession>
<comment type="caution">
    <text evidence="1">The sequence shown here is derived from an EMBL/GenBank/DDBJ whole genome shotgun (WGS) entry which is preliminary data.</text>
</comment>
<dbReference type="Pfam" id="PF15929">
    <property type="entry name" value="Myofilin"/>
    <property type="match status" value="1"/>
</dbReference>
<reference evidence="1" key="1">
    <citation type="submission" date="2021-03" db="EMBL/GenBank/DDBJ databases">
        <title>Chromosome level genome of the anhydrobiotic midge Polypedilum vanderplanki.</title>
        <authorList>
            <person name="Yoshida Y."/>
            <person name="Kikawada T."/>
            <person name="Gusev O."/>
        </authorList>
    </citation>
    <scope>NUCLEOTIDE SEQUENCE</scope>
    <source>
        <strain evidence="1">NIAS01</strain>
        <tissue evidence="1">Whole body or cell culture</tissue>
    </source>
</reference>
<dbReference type="OrthoDB" id="6328862at2759"/>
<sequence>MRLSTPICNTVSHQLLKSKELIKNSIKSKKSIIKNKMPSMFRDYIECVVGVNQPITKKASFINSYLGALSGKKDLVAQDKKPAAYTLPCRGPVADRIRDSNYHYDPLSKDIYGLSPRKITHKQQRDRE</sequence>
<evidence type="ECO:0000313" key="2">
    <source>
        <dbReference type="Proteomes" id="UP001107558"/>
    </source>
</evidence>
<organism evidence="1 2">
    <name type="scientific">Polypedilum vanderplanki</name>
    <name type="common">Sleeping chironomid midge</name>
    <dbReference type="NCBI Taxonomy" id="319348"/>
    <lineage>
        <taxon>Eukaryota</taxon>
        <taxon>Metazoa</taxon>
        <taxon>Ecdysozoa</taxon>
        <taxon>Arthropoda</taxon>
        <taxon>Hexapoda</taxon>
        <taxon>Insecta</taxon>
        <taxon>Pterygota</taxon>
        <taxon>Neoptera</taxon>
        <taxon>Endopterygota</taxon>
        <taxon>Diptera</taxon>
        <taxon>Nematocera</taxon>
        <taxon>Chironomoidea</taxon>
        <taxon>Chironomidae</taxon>
        <taxon>Chironominae</taxon>
        <taxon>Polypedilum</taxon>
        <taxon>Polypedilum</taxon>
    </lineage>
</organism>
<gene>
    <name evidence="1" type="ORF">PVAND_010407</name>
</gene>
<dbReference type="EMBL" id="JADBJN010000001">
    <property type="protein sequence ID" value="KAG5680931.1"/>
    <property type="molecule type" value="Genomic_DNA"/>
</dbReference>
<dbReference type="AlphaFoldDB" id="A0A9J6CGL7"/>
<keyword evidence="2" id="KW-1185">Reference proteome</keyword>
<evidence type="ECO:0000313" key="1">
    <source>
        <dbReference type="EMBL" id="KAG5680931.1"/>
    </source>
</evidence>
<dbReference type="InterPro" id="IPR031828">
    <property type="entry name" value="Myofilin"/>
</dbReference>
<dbReference type="Proteomes" id="UP001107558">
    <property type="component" value="Chromosome 1"/>
</dbReference>